<dbReference type="InterPro" id="IPR027246">
    <property type="entry name" value="Porin_Euk/Tom40"/>
</dbReference>
<dbReference type="PANTHER" id="PTHR11743">
    <property type="entry name" value="VOLTAGE-DEPENDENT ANION-SELECTIVE CHANNEL"/>
    <property type="match status" value="1"/>
</dbReference>
<organism evidence="2 3">
    <name type="scientific">Platanthera guangdongensis</name>
    <dbReference type="NCBI Taxonomy" id="2320717"/>
    <lineage>
        <taxon>Eukaryota</taxon>
        <taxon>Viridiplantae</taxon>
        <taxon>Streptophyta</taxon>
        <taxon>Embryophyta</taxon>
        <taxon>Tracheophyta</taxon>
        <taxon>Spermatophyta</taxon>
        <taxon>Magnoliopsida</taxon>
        <taxon>Liliopsida</taxon>
        <taxon>Asparagales</taxon>
        <taxon>Orchidaceae</taxon>
        <taxon>Orchidoideae</taxon>
        <taxon>Orchideae</taxon>
        <taxon>Orchidinae</taxon>
        <taxon>Platanthera</taxon>
    </lineage>
</organism>
<evidence type="ECO:0000313" key="3">
    <source>
        <dbReference type="Proteomes" id="UP001412067"/>
    </source>
</evidence>
<dbReference type="Proteomes" id="UP001412067">
    <property type="component" value="Unassembled WGS sequence"/>
</dbReference>
<dbReference type="EMBL" id="JBBWWR010000019">
    <property type="protein sequence ID" value="KAK8941624.1"/>
    <property type="molecule type" value="Genomic_DNA"/>
</dbReference>
<gene>
    <name evidence="2" type="primary">VDAC5</name>
    <name evidence="2" type="ORF">KSP40_PGU004423</name>
</gene>
<dbReference type="InterPro" id="IPR023614">
    <property type="entry name" value="Porin_dom_sf"/>
</dbReference>
<comment type="caution">
    <text evidence="2">The sequence shown here is derived from an EMBL/GenBank/DDBJ whole genome shotgun (WGS) entry which is preliminary data.</text>
</comment>
<keyword evidence="3" id="KW-1185">Reference proteome</keyword>
<dbReference type="InterPro" id="IPR001925">
    <property type="entry name" value="Porin_Euk"/>
</dbReference>
<sequence>MDPLTTVKARLNNSEKLSALLQHEVKPNLIVTLSGKFETKALDRTAKFGLFLALKPFD</sequence>
<reference evidence="2 3" key="1">
    <citation type="journal article" date="2022" name="Nat. Plants">
        <title>Genomes of leafy and leafless Platanthera orchids illuminate the evolution of mycoheterotrophy.</title>
        <authorList>
            <person name="Li M.H."/>
            <person name="Liu K.W."/>
            <person name="Li Z."/>
            <person name="Lu H.C."/>
            <person name="Ye Q.L."/>
            <person name="Zhang D."/>
            <person name="Wang J.Y."/>
            <person name="Li Y.F."/>
            <person name="Zhong Z.M."/>
            <person name="Liu X."/>
            <person name="Yu X."/>
            <person name="Liu D.K."/>
            <person name="Tu X.D."/>
            <person name="Liu B."/>
            <person name="Hao Y."/>
            <person name="Liao X.Y."/>
            <person name="Jiang Y.T."/>
            <person name="Sun W.H."/>
            <person name="Chen J."/>
            <person name="Chen Y.Q."/>
            <person name="Ai Y."/>
            <person name="Zhai J.W."/>
            <person name="Wu S.S."/>
            <person name="Zhou Z."/>
            <person name="Hsiao Y.Y."/>
            <person name="Wu W.L."/>
            <person name="Chen Y.Y."/>
            <person name="Lin Y.F."/>
            <person name="Hsu J.L."/>
            <person name="Li C.Y."/>
            <person name="Wang Z.W."/>
            <person name="Zhao X."/>
            <person name="Zhong W.Y."/>
            <person name="Ma X.K."/>
            <person name="Ma L."/>
            <person name="Huang J."/>
            <person name="Chen G.Z."/>
            <person name="Huang M.Z."/>
            <person name="Huang L."/>
            <person name="Peng D.H."/>
            <person name="Luo Y.B."/>
            <person name="Zou S.Q."/>
            <person name="Chen S.P."/>
            <person name="Lan S."/>
            <person name="Tsai W.C."/>
            <person name="Van de Peer Y."/>
            <person name="Liu Z.J."/>
        </authorList>
    </citation>
    <scope>NUCLEOTIDE SEQUENCE [LARGE SCALE GENOMIC DNA]</scope>
    <source>
        <strain evidence="2">Lor288</strain>
    </source>
</reference>
<dbReference type="Gene3D" id="2.40.160.10">
    <property type="entry name" value="Porin"/>
    <property type="match status" value="1"/>
</dbReference>
<comment type="similarity">
    <text evidence="1">Belongs to the eukaryotic mitochondrial porin (TC 1.B.8.1) family.</text>
</comment>
<dbReference type="Pfam" id="PF01459">
    <property type="entry name" value="Porin_3"/>
    <property type="match status" value="1"/>
</dbReference>
<name>A0ABR2LIT0_9ASPA</name>
<proteinExistence type="inferred from homology"/>
<evidence type="ECO:0000313" key="2">
    <source>
        <dbReference type="EMBL" id="KAK8941624.1"/>
    </source>
</evidence>
<protein>
    <submittedName>
        <fullName evidence="2">Mitochondrial outer membrane protein porin 5</fullName>
    </submittedName>
</protein>
<dbReference type="PANTHER" id="PTHR11743:SF23">
    <property type="entry name" value="MITOCHONDRIAL OUTER MEMBRANE PROTEIN PORIN 5-RELATED"/>
    <property type="match status" value="1"/>
</dbReference>
<accession>A0ABR2LIT0</accession>
<evidence type="ECO:0000256" key="1">
    <source>
        <dbReference type="ARBA" id="ARBA00009624"/>
    </source>
</evidence>